<dbReference type="SUPFAM" id="SSF48371">
    <property type="entry name" value="ARM repeat"/>
    <property type="match status" value="1"/>
</dbReference>
<protein>
    <recommendedName>
        <fullName evidence="5">Vesicle tethering protein Uso1/P115-like head domain-containing protein</fullName>
    </recommendedName>
</protein>
<dbReference type="GO" id="GO:0005795">
    <property type="term" value="C:Golgi stack"/>
    <property type="evidence" value="ECO:0007669"/>
    <property type="project" value="TreeGrafter"/>
</dbReference>
<accession>A0AAW1NPS5</accession>
<dbReference type="GO" id="GO:0006888">
    <property type="term" value="P:endoplasmic reticulum to Golgi vesicle-mediated transport"/>
    <property type="evidence" value="ECO:0007669"/>
    <property type="project" value="TreeGrafter"/>
</dbReference>
<dbReference type="GO" id="GO:0006886">
    <property type="term" value="P:intracellular protein transport"/>
    <property type="evidence" value="ECO:0007669"/>
    <property type="project" value="TreeGrafter"/>
</dbReference>
<dbReference type="Gene3D" id="1.25.10.10">
    <property type="entry name" value="Leucine-rich Repeat Variant"/>
    <property type="match status" value="1"/>
</dbReference>
<dbReference type="GO" id="GO:0061025">
    <property type="term" value="P:membrane fusion"/>
    <property type="evidence" value="ECO:0007669"/>
    <property type="project" value="TreeGrafter"/>
</dbReference>
<dbReference type="PANTHER" id="PTHR10013">
    <property type="entry name" value="GENERAL VESICULAR TRANSPORT FACTOR P115"/>
    <property type="match status" value="1"/>
</dbReference>
<dbReference type="Gene3D" id="1.20.5.1700">
    <property type="match status" value="1"/>
</dbReference>
<proteinExistence type="predicted"/>
<feature type="coiled-coil region" evidence="1">
    <location>
        <begin position="598"/>
        <end position="738"/>
    </location>
</feature>
<comment type="caution">
    <text evidence="3">The sequence shown here is derived from an EMBL/GenBank/DDBJ whole genome shotgun (WGS) entry which is preliminary data.</text>
</comment>
<dbReference type="Proteomes" id="UP001465755">
    <property type="component" value="Unassembled WGS sequence"/>
</dbReference>
<sequence length="758" mass="78767">MKVFGKVAKGVWGPEKEPGTGDLEVEKYLNRISDGVLVEDRRAALQQLKNVLQDDPQIAAAVGQNGLPVLCGILRAEAADRELSHGALECLVAALGPPAAAQQGAAGPAAINVELFAKGEGNVALLLGLLGQQEFYVRYLTLQLLTALAAGGAFRLQQAVLAAPLGVVQLMDLMSDSQEAIRNEALLLLVGLTRSSPDIQKIAAFEGAFDRLLAIILEEGGSDGGIVVQDCLELLNNLLRNNVGNQLMFRELGHLKTAVSLLEVKPGGRASVLPKNKASNLPQALSTLRLLLGTPTALSASAPASPTKGKEAGQARAANQKALLAAGALDRLLALSLAEGGVTSQPVRCQALRCIADLVVGFPQAQQALLSASITLGGARTPALHVAIHFALHSPDAGERGASLAMLRAFCSQHESGASALLGSVGPGKGPVSGDLPQGFVGGKQPQVHRAATILRLILEGGAAAQAAALALPVDPPLMARCCTALTSAVSPSLQAGLGAEQLCVVALLRLMATWLWQCPAAVAAFLATGNAFSSIADFAATQFGNRNEEVDPKGPPSPSARSQPPAAADGQETGGAALTLRDRIEAQKQAISSSRELSEAREHISALTRELDQVRASTNNLSAQPAGPSHAELSSLHDQIQQLTGQLEASQAAEAAAREEVEEAQMGAARAEADMQGLGEAYNALEALNYQLEAQLSDLRSQLQHAGGTPATSPVTEEAIQKRIEEAVAQAQTESEESISDLLVCLGQEERKVENTI</sequence>
<feature type="compositionally biased region" description="Low complexity" evidence="2">
    <location>
        <begin position="560"/>
        <end position="569"/>
    </location>
</feature>
<dbReference type="InterPro" id="IPR011989">
    <property type="entry name" value="ARM-like"/>
</dbReference>
<dbReference type="AlphaFoldDB" id="A0AAW1NPS5"/>
<evidence type="ECO:0008006" key="5">
    <source>
        <dbReference type="Google" id="ProtNLM"/>
    </source>
</evidence>
<dbReference type="GO" id="GO:0012507">
    <property type="term" value="C:ER to Golgi transport vesicle membrane"/>
    <property type="evidence" value="ECO:0007669"/>
    <property type="project" value="TreeGrafter"/>
</dbReference>
<evidence type="ECO:0000256" key="2">
    <source>
        <dbReference type="SAM" id="MobiDB-lite"/>
    </source>
</evidence>
<dbReference type="EMBL" id="JALJOQ010000205">
    <property type="protein sequence ID" value="KAK9789577.1"/>
    <property type="molecule type" value="Genomic_DNA"/>
</dbReference>
<evidence type="ECO:0000313" key="4">
    <source>
        <dbReference type="Proteomes" id="UP001465755"/>
    </source>
</evidence>
<dbReference type="GO" id="GO:0048211">
    <property type="term" value="P:Golgi vesicle docking"/>
    <property type="evidence" value="ECO:0007669"/>
    <property type="project" value="TreeGrafter"/>
</dbReference>
<feature type="region of interest" description="Disordered" evidence="2">
    <location>
        <begin position="547"/>
        <end position="574"/>
    </location>
</feature>
<reference evidence="3 4" key="1">
    <citation type="journal article" date="2024" name="Nat. Commun.">
        <title>Phylogenomics reveals the evolutionary origins of lichenization in chlorophyte algae.</title>
        <authorList>
            <person name="Puginier C."/>
            <person name="Libourel C."/>
            <person name="Otte J."/>
            <person name="Skaloud P."/>
            <person name="Haon M."/>
            <person name="Grisel S."/>
            <person name="Petersen M."/>
            <person name="Berrin J.G."/>
            <person name="Delaux P.M."/>
            <person name="Dal Grande F."/>
            <person name="Keller J."/>
        </authorList>
    </citation>
    <scope>NUCLEOTIDE SEQUENCE [LARGE SCALE GENOMIC DNA]</scope>
    <source>
        <strain evidence="3 4">SAG 2036</strain>
    </source>
</reference>
<name>A0AAW1NPS5_9CHLO</name>
<dbReference type="GO" id="GO:0005783">
    <property type="term" value="C:endoplasmic reticulum"/>
    <property type="evidence" value="ECO:0007669"/>
    <property type="project" value="TreeGrafter"/>
</dbReference>
<evidence type="ECO:0000256" key="1">
    <source>
        <dbReference type="SAM" id="Coils"/>
    </source>
</evidence>
<organism evidence="3 4">
    <name type="scientific">Symbiochloris irregularis</name>
    <dbReference type="NCBI Taxonomy" id="706552"/>
    <lineage>
        <taxon>Eukaryota</taxon>
        <taxon>Viridiplantae</taxon>
        <taxon>Chlorophyta</taxon>
        <taxon>core chlorophytes</taxon>
        <taxon>Trebouxiophyceae</taxon>
        <taxon>Trebouxiales</taxon>
        <taxon>Trebouxiaceae</taxon>
        <taxon>Symbiochloris</taxon>
    </lineage>
</organism>
<dbReference type="InterPro" id="IPR024095">
    <property type="entry name" value="Vesicle_P115"/>
</dbReference>
<gene>
    <name evidence="3" type="ORF">WJX73_004368</name>
</gene>
<evidence type="ECO:0000313" key="3">
    <source>
        <dbReference type="EMBL" id="KAK9789577.1"/>
    </source>
</evidence>
<dbReference type="InterPro" id="IPR016024">
    <property type="entry name" value="ARM-type_fold"/>
</dbReference>
<keyword evidence="1" id="KW-0175">Coiled coil</keyword>
<keyword evidence="4" id="KW-1185">Reference proteome</keyword>
<dbReference type="PANTHER" id="PTHR10013:SF0">
    <property type="entry name" value="GENERAL VESICULAR TRANSPORT FACTOR P115"/>
    <property type="match status" value="1"/>
</dbReference>